<comment type="caution">
    <text evidence="3">The sequence shown here is derived from an EMBL/GenBank/DDBJ whole genome shotgun (WGS) entry which is preliminary data.</text>
</comment>
<dbReference type="PANTHER" id="PTHR46825">
    <property type="entry name" value="D-ALANYL-D-ALANINE-CARBOXYPEPTIDASE/ENDOPEPTIDASE AMPH"/>
    <property type="match status" value="1"/>
</dbReference>
<dbReference type="Pfam" id="PF00144">
    <property type="entry name" value="Beta-lactamase"/>
    <property type="match status" value="1"/>
</dbReference>
<dbReference type="InterPro" id="IPR012338">
    <property type="entry name" value="Beta-lactam/transpept-like"/>
</dbReference>
<dbReference type="Proteomes" id="UP001642484">
    <property type="component" value="Unassembled WGS sequence"/>
</dbReference>
<dbReference type="InterPro" id="IPR050491">
    <property type="entry name" value="AmpC-like"/>
</dbReference>
<protein>
    <recommendedName>
        <fullName evidence="2">Beta-lactamase-related domain-containing protein</fullName>
    </recommendedName>
</protein>
<feature type="domain" description="Beta-lactamase-related" evidence="2">
    <location>
        <begin position="90"/>
        <end position="378"/>
    </location>
</feature>
<evidence type="ECO:0000256" key="1">
    <source>
        <dbReference type="SAM" id="SignalP"/>
    </source>
</evidence>
<name>A0ABP0M8A4_9DINO</name>
<evidence type="ECO:0000313" key="4">
    <source>
        <dbReference type="Proteomes" id="UP001642484"/>
    </source>
</evidence>
<dbReference type="InterPro" id="IPR001466">
    <property type="entry name" value="Beta-lactam-related"/>
</dbReference>
<keyword evidence="4" id="KW-1185">Reference proteome</keyword>
<reference evidence="3 4" key="1">
    <citation type="submission" date="2024-02" db="EMBL/GenBank/DDBJ databases">
        <authorList>
            <person name="Chen Y."/>
            <person name="Shah S."/>
            <person name="Dougan E. K."/>
            <person name="Thang M."/>
            <person name="Chan C."/>
        </authorList>
    </citation>
    <scope>NUCLEOTIDE SEQUENCE [LARGE SCALE GENOMIC DNA]</scope>
</reference>
<accession>A0ABP0M8A4</accession>
<proteinExistence type="predicted"/>
<keyword evidence="1" id="KW-0732">Signal</keyword>
<evidence type="ECO:0000259" key="2">
    <source>
        <dbReference type="Pfam" id="PF00144"/>
    </source>
</evidence>
<dbReference type="SUPFAM" id="SSF56601">
    <property type="entry name" value="beta-lactamase/transpeptidase-like"/>
    <property type="match status" value="1"/>
</dbReference>
<feature type="chain" id="PRO_5047398752" description="Beta-lactamase-related domain-containing protein" evidence="1">
    <location>
        <begin position="16"/>
        <end position="441"/>
    </location>
</feature>
<gene>
    <name evidence="3" type="ORF">CCMP2556_LOCUS24117</name>
</gene>
<evidence type="ECO:0000313" key="3">
    <source>
        <dbReference type="EMBL" id="CAK9046404.1"/>
    </source>
</evidence>
<dbReference type="Gene3D" id="3.40.710.10">
    <property type="entry name" value="DD-peptidase/beta-lactamase superfamily"/>
    <property type="match status" value="1"/>
</dbReference>
<dbReference type="PANTHER" id="PTHR46825:SF7">
    <property type="entry name" value="D-ALANYL-D-ALANINE CARBOXYPEPTIDASE"/>
    <property type="match status" value="1"/>
</dbReference>
<dbReference type="EMBL" id="CAXAMN010015669">
    <property type="protein sequence ID" value="CAK9046404.1"/>
    <property type="molecule type" value="Genomic_DNA"/>
</dbReference>
<sequence>MIFVCMCWYIIACHGSRSQAKCHLVASDHRMRRNIVALLLAAGLADGSQLQTAFQSLVDGLSQKYGYAMQIAWRSDIEDFTVAAGHHAITGKAVTAEDTFAFGSGTKPYTAVLLLKLASEGKIELDRPASEYVDGILKRMNGTSMVGLFGADAAKVTVGHLLRMQSGLADFDVSGFDDALLKQGGSVHSPLEFLHAAAKQSPVFLCNPGQCTSYTSTNYVLAGFVALGAVAPTSDWTSLDQAQIFPQPASAKYQKCTFADTGSLNKTLDIPGAAGSFLRRTQIYGQDASILGWTCGNLIAPAGSAAEFFYDLLIAKRIVPSEMVAKMQEFAPLNVGWAKGMIQYGTGLMIQQASWNATYPPVMGSWGSYVGHGGDTYGFLSESGVLSQFNASFSATANEEYLGPFVKNVMVCTMIRVAAKVLLDQDVFLKCGVRPFPQIVV</sequence>
<feature type="signal peptide" evidence="1">
    <location>
        <begin position="1"/>
        <end position="15"/>
    </location>
</feature>
<organism evidence="3 4">
    <name type="scientific">Durusdinium trenchii</name>
    <dbReference type="NCBI Taxonomy" id="1381693"/>
    <lineage>
        <taxon>Eukaryota</taxon>
        <taxon>Sar</taxon>
        <taxon>Alveolata</taxon>
        <taxon>Dinophyceae</taxon>
        <taxon>Suessiales</taxon>
        <taxon>Symbiodiniaceae</taxon>
        <taxon>Durusdinium</taxon>
    </lineage>
</organism>